<dbReference type="Proteomes" id="UP000256829">
    <property type="component" value="Unassembled WGS sequence"/>
</dbReference>
<organism evidence="2 3">
    <name type="scientific">Lysobacter soli</name>
    <dbReference type="NCBI Taxonomy" id="453783"/>
    <lineage>
        <taxon>Bacteria</taxon>
        <taxon>Pseudomonadati</taxon>
        <taxon>Pseudomonadota</taxon>
        <taxon>Gammaproteobacteria</taxon>
        <taxon>Lysobacterales</taxon>
        <taxon>Lysobacteraceae</taxon>
        <taxon>Lysobacter</taxon>
    </lineage>
</organism>
<dbReference type="EMBL" id="QTJR01000007">
    <property type="protein sequence ID" value="RDY66733.1"/>
    <property type="molecule type" value="Genomic_DNA"/>
</dbReference>
<feature type="transmembrane region" description="Helical" evidence="1">
    <location>
        <begin position="64"/>
        <end position="82"/>
    </location>
</feature>
<keyword evidence="1" id="KW-1133">Transmembrane helix</keyword>
<keyword evidence="1" id="KW-0812">Transmembrane</keyword>
<feature type="transmembrane region" description="Helical" evidence="1">
    <location>
        <begin position="127"/>
        <end position="154"/>
    </location>
</feature>
<evidence type="ECO:0000313" key="3">
    <source>
        <dbReference type="Proteomes" id="UP000256829"/>
    </source>
</evidence>
<keyword evidence="1" id="KW-0472">Membrane</keyword>
<comment type="caution">
    <text evidence="2">The sequence shown here is derived from an EMBL/GenBank/DDBJ whole genome shotgun (WGS) entry which is preliminary data.</text>
</comment>
<evidence type="ECO:0000313" key="2">
    <source>
        <dbReference type="EMBL" id="RDY66733.1"/>
    </source>
</evidence>
<dbReference type="AlphaFoldDB" id="A0A3D8VBN9"/>
<dbReference type="RefSeq" id="WP_115842654.1">
    <property type="nucleotide sequence ID" value="NZ_CP183976.1"/>
</dbReference>
<keyword evidence="3" id="KW-1185">Reference proteome</keyword>
<accession>A0A3D8VBN9</accession>
<protein>
    <submittedName>
        <fullName evidence="2">Uncharacterized protein</fullName>
    </submittedName>
</protein>
<evidence type="ECO:0000256" key="1">
    <source>
        <dbReference type="SAM" id="Phobius"/>
    </source>
</evidence>
<gene>
    <name evidence="2" type="ORF">DX912_11465</name>
</gene>
<name>A0A3D8VBN9_9GAMM</name>
<sequence length="155" mass="16477">MEDTNPYRSPATASVAVAVPAAGARLYRVSGIVLGTFMGTPLATGWLMSRNYRALGDHARARQALTYGAIACALVLALVYVLPENVPAMVFTIPQLFAASHIAKRFQGDRIAEYEASDRTYSNWRAVGVGLLCCLAVLVVLVPIVIGLALAGVIE</sequence>
<feature type="transmembrane region" description="Helical" evidence="1">
    <location>
        <begin position="26"/>
        <end position="48"/>
    </location>
</feature>
<proteinExistence type="predicted"/>
<reference evidence="2 3" key="1">
    <citation type="submission" date="2018-08" db="EMBL/GenBank/DDBJ databases">
        <title>Lysobacter soli KCTC 22011, whole genome shotgun sequence.</title>
        <authorList>
            <person name="Zhang X."/>
            <person name="Feng G."/>
            <person name="Zhu H."/>
        </authorList>
    </citation>
    <scope>NUCLEOTIDE SEQUENCE [LARGE SCALE GENOMIC DNA]</scope>
    <source>
        <strain evidence="2 3">KCTC 22011</strain>
    </source>
</reference>